<reference evidence="15" key="2">
    <citation type="submission" date="2015-07" db="EMBL/GenBank/DDBJ databases">
        <title>Contrasting host-pathogen interactions and genome evolution in two generalist and specialist microsporidian pathogens of mosquitoes.</title>
        <authorList>
            <consortium name="The Broad Institute Genomics Platform"/>
            <consortium name="The Broad Institute Genome Sequencing Center for Infectious Disease"/>
            <person name="Cuomo C.A."/>
            <person name="Sanscrainte N.D."/>
            <person name="Goldberg J.M."/>
            <person name="Heiman D."/>
            <person name="Young S."/>
            <person name="Zeng Q."/>
            <person name="Becnel J.J."/>
            <person name="Birren B.W."/>
        </authorList>
    </citation>
    <scope>NUCLEOTIDE SEQUENCE [LARGE SCALE GENOMIC DNA]</scope>
    <source>
        <strain evidence="15">USNM 41457</strain>
    </source>
</reference>
<gene>
    <name evidence="14" type="ORF">EDEG_03190</name>
</gene>
<dbReference type="FunCoup" id="J9D3G4">
    <property type="interactions" value="87"/>
</dbReference>
<dbReference type="EC" id="1.2.1.12" evidence="12"/>
<evidence type="ECO:0000313" key="15">
    <source>
        <dbReference type="Proteomes" id="UP000003163"/>
    </source>
</evidence>
<evidence type="ECO:0000313" key="14">
    <source>
        <dbReference type="EMBL" id="EJW02386.1"/>
    </source>
</evidence>
<dbReference type="NCBIfam" id="TIGR01534">
    <property type="entry name" value="GAPDH-I"/>
    <property type="match status" value="1"/>
</dbReference>
<keyword evidence="5 9" id="KW-0520">NAD</keyword>
<keyword evidence="6 12" id="KW-0324">Glycolysis</keyword>
<dbReference type="InterPro" id="IPR006424">
    <property type="entry name" value="Glyceraldehyde-3-P_DH_1"/>
</dbReference>
<comment type="caution">
    <text evidence="14">The sequence shown here is derived from an EMBL/GenBank/DDBJ whole genome shotgun (WGS) entry which is preliminary data.</text>
</comment>
<dbReference type="HOGENOM" id="CLU_030140_0_3_1"/>
<evidence type="ECO:0000256" key="12">
    <source>
        <dbReference type="RuleBase" id="RU361160"/>
    </source>
</evidence>
<feature type="binding site" evidence="9">
    <location>
        <position position="31"/>
    </location>
    <ligand>
        <name>NAD(+)</name>
        <dbReference type="ChEBI" id="CHEBI:57540"/>
    </ligand>
</feature>
<feature type="binding site" evidence="9">
    <location>
        <position position="305"/>
    </location>
    <ligand>
        <name>NAD(+)</name>
        <dbReference type="ChEBI" id="CHEBI:57540"/>
    </ligand>
</feature>
<dbReference type="STRING" id="1003232.J9D3G4"/>
<dbReference type="Gene3D" id="3.30.360.10">
    <property type="entry name" value="Dihydrodipicolinate Reductase, domain 2"/>
    <property type="match status" value="1"/>
</dbReference>
<evidence type="ECO:0000256" key="3">
    <source>
        <dbReference type="ARBA" id="ARBA00011881"/>
    </source>
</evidence>
<dbReference type="VEuPathDB" id="MicrosporidiaDB:EDEG_03190"/>
<dbReference type="PROSITE" id="PS00071">
    <property type="entry name" value="GAPDH"/>
    <property type="match status" value="1"/>
</dbReference>
<feature type="binding site" evidence="9">
    <location>
        <position position="112"/>
    </location>
    <ligand>
        <name>NAD(+)</name>
        <dbReference type="ChEBI" id="CHEBI:57540"/>
    </ligand>
</feature>
<dbReference type="FunFam" id="3.30.360.10:FF:000001">
    <property type="entry name" value="Glyceraldehyde-3-phosphate dehydrogenase"/>
    <property type="match status" value="1"/>
</dbReference>
<dbReference type="EMBL" id="AFBI03000074">
    <property type="protein sequence ID" value="EJW02386.1"/>
    <property type="molecule type" value="Genomic_DNA"/>
</dbReference>
<protein>
    <recommendedName>
        <fullName evidence="12">Glyceraldehyde-3-phosphate dehydrogenase</fullName>
        <ecNumber evidence="12">1.2.1.12</ecNumber>
    </recommendedName>
</protein>
<dbReference type="InterPro" id="IPR020829">
    <property type="entry name" value="GlycerAld_3-P_DH_cat"/>
</dbReference>
<feature type="binding site" evidence="9">
    <location>
        <position position="76"/>
    </location>
    <ligand>
        <name>NAD(+)</name>
        <dbReference type="ChEBI" id="CHEBI:57540"/>
    </ligand>
</feature>
<dbReference type="InterPro" id="IPR020831">
    <property type="entry name" value="GlycerAld/Erythrose_P_DH"/>
</dbReference>
<dbReference type="InterPro" id="IPR020830">
    <property type="entry name" value="GlycerAld_3-P_DH_AS"/>
</dbReference>
<feature type="binding site" evidence="8">
    <location>
        <begin position="140"/>
        <end position="142"/>
    </location>
    <ligand>
        <name>D-glyceraldehyde 3-phosphate</name>
        <dbReference type="ChEBI" id="CHEBI:59776"/>
    </ligand>
</feature>
<comment type="catalytic activity">
    <reaction evidence="12">
        <text>D-glyceraldehyde 3-phosphate + phosphate + NAD(+) = (2R)-3-phospho-glyceroyl phosphate + NADH + H(+)</text>
        <dbReference type="Rhea" id="RHEA:10300"/>
        <dbReference type="ChEBI" id="CHEBI:15378"/>
        <dbReference type="ChEBI" id="CHEBI:43474"/>
        <dbReference type="ChEBI" id="CHEBI:57540"/>
        <dbReference type="ChEBI" id="CHEBI:57604"/>
        <dbReference type="ChEBI" id="CHEBI:57945"/>
        <dbReference type="ChEBI" id="CHEBI:59776"/>
        <dbReference type="EC" id="1.2.1.12"/>
    </reaction>
</comment>
<keyword evidence="4 12" id="KW-0560">Oxidoreductase</keyword>
<evidence type="ECO:0000256" key="1">
    <source>
        <dbReference type="ARBA" id="ARBA00004869"/>
    </source>
</evidence>
<dbReference type="CDD" id="cd18126">
    <property type="entry name" value="GAPDH_I_C"/>
    <property type="match status" value="1"/>
</dbReference>
<dbReference type="InterPro" id="IPR020828">
    <property type="entry name" value="GlycerAld_3-P_DH_NAD(P)-bd"/>
</dbReference>
<dbReference type="OMA" id="YGYTCNM"/>
<feature type="binding site" evidence="9">
    <location>
        <begin position="10"/>
        <end position="11"/>
    </location>
    <ligand>
        <name>NAD(+)</name>
        <dbReference type="ChEBI" id="CHEBI:57540"/>
    </ligand>
</feature>
<dbReference type="PRINTS" id="PR00078">
    <property type="entry name" value="G3PDHDRGNASE"/>
</dbReference>
<feature type="active site" description="Nucleophile" evidence="7">
    <location>
        <position position="141"/>
    </location>
</feature>
<feature type="domain" description="Glyceraldehyde 3-phosphate dehydrogenase NAD(P) binding" evidence="13">
    <location>
        <begin position="1"/>
        <end position="141"/>
    </location>
</feature>
<dbReference type="InParanoid" id="J9D3G4"/>
<dbReference type="PANTHER" id="PTHR10836">
    <property type="entry name" value="GLYCERALDEHYDE 3-PHOSPHATE DEHYDROGENASE"/>
    <property type="match status" value="1"/>
</dbReference>
<dbReference type="Gene3D" id="3.40.50.720">
    <property type="entry name" value="NAD(P)-binding Rossmann-like Domain"/>
    <property type="match status" value="1"/>
</dbReference>
<evidence type="ECO:0000259" key="13">
    <source>
        <dbReference type="SMART" id="SM00846"/>
    </source>
</evidence>
<evidence type="ECO:0000256" key="10">
    <source>
        <dbReference type="PIRSR" id="PIRSR000149-4"/>
    </source>
</evidence>
<evidence type="ECO:0000256" key="7">
    <source>
        <dbReference type="PIRSR" id="PIRSR000149-1"/>
    </source>
</evidence>
<evidence type="ECO:0000256" key="11">
    <source>
        <dbReference type="RuleBase" id="RU000397"/>
    </source>
</evidence>
<dbReference type="UniPathway" id="UPA00109">
    <property type="reaction ID" value="UER00184"/>
</dbReference>
<comment type="subunit">
    <text evidence="3 12">Homotetramer.</text>
</comment>
<dbReference type="SUPFAM" id="SSF51735">
    <property type="entry name" value="NAD(P)-binding Rossmann-fold domains"/>
    <property type="match status" value="1"/>
</dbReference>
<dbReference type="PIRSF" id="PIRSF000149">
    <property type="entry name" value="GAP_DH"/>
    <property type="match status" value="1"/>
</dbReference>
<feature type="site" description="Activates thiol group during catalysis" evidence="10">
    <location>
        <position position="168"/>
    </location>
</feature>
<feature type="binding site" evidence="8">
    <location>
        <position position="223"/>
    </location>
    <ligand>
        <name>D-glyceraldehyde 3-phosphate</name>
        <dbReference type="ChEBI" id="CHEBI:59776"/>
    </ligand>
</feature>
<dbReference type="Proteomes" id="UP000003163">
    <property type="component" value="Unassembled WGS sequence"/>
</dbReference>
<dbReference type="PANTHER" id="PTHR10836:SF76">
    <property type="entry name" value="GLYCERALDEHYDE-3-PHOSPHATE DEHYDROGENASE-RELATED"/>
    <property type="match status" value="1"/>
</dbReference>
<sequence length="324" mass="35400">MKVGINGFGRIGKTIYKILHERNVKVPQINDPFLSPEYLAYSLKYDSTFGSSKEKIEAKDNKIIYGNTESTVYAIREPENIPWDVDVVIEASGVFTTKDQCAKHKCDKVLITAPSKDAPMFVYGVNHTQYNNEKVFSNASCTTNCLAPLAKILNDNFGIVEGLMTTVHACTATQKIVDAVSAKDWRSGRGGMQNIIPASTGAAKAVAKVIPSLDGKLTGMAFRVPVANVSVVDFTFRTNKPTNLADIQSKIEDASKSSMNGVISVVKEPVVSSDFNGCSLSSIVDITASIALNNNFFKIVSWYDNEYGYSCRVVDLIEYICGKK</sequence>
<dbReference type="GO" id="GO:0006006">
    <property type="term" value="P:glucose metabolic process"/>
    <property type="evidence" value="ECO:0007669"/>
    <property type="project" value="InterPro"/>
</dbReference>
<reference evidence="14 15" key="1">
    <citation type="submission" date="2011-08" db="EMBL/GenBank/DDBJ databases">
        <authorList>
            <person name="Liu Z.J."/>
            <person name="Shi F.L."/>
            <person name="Lu J.Q."/>
            <person name="Li M."/>
            <person name="Wang Z.L."/>
        </authorList>
    </citation>
    <scope>NUCLEOTIDE SEQUENCE [LARGE SCALE GENOMIC DNA]</scope>
    <source>
        <strain evidence="14 15">USNM 41457</strain>
    </source>
</reference>
<dbReference type="SMART" id="SM00846">
    <property type="entry name" value="Gp_dh_N"/>
    <property type="match status" value="1"/>
</dbReference>
<keyword evidence="15" id="KW-1185">Reference proteome</keyword>
<dbReference type="Pfam" id="PF02800">
    <property type="entry name" value="Gp_dh_C"/>
    <property type="match status" value="1"/>
</dbReference>
<dbReference type="SUPFAM" id="SSF55347">
    <property type="entry name" value="Glyceraldehyde-3-phosphate dehydrogenase-like, C-terminal domain"/>
    <property type="match status" value="1"/>
</dbReference>
<proteinExistence type="inferred from homology"/>
<dbReference type="FunFam" id="3.40.50.720:FF:000001">
    <property type="entry name" value="Glyceraldehyde-3-phosphate dehydrogenase"/>
    <property type="match status" value="1"/>
</dbReference>
<comment type="pathway">
    <text evidence="1 12">Carbohydrate degradation; glycolysis; pyruvate from D-glyceraldehyde 3-phosphate: step 1/5.</text>
</comment>
<comment type="similarity">
    <text evidence="2 11">Belongs to the glyceraldehyde-3-phosphate dehydrogenase family.</text>
</comment>
<evidence type="ECO:0000256" key="4">
    <source>
        <dbReference type="ARBA" id="ARBA00023002"/>
    </source>
</evidence>
<keyword evidence="9" id="KW-0547">Nucleotide-binding</keyword>
<feature type="binding site" evidence="8">
    <location>
        <begin position="200"/>
        <end position="201"/>
    </location>
    <ligand>
        <name>D-glyceraldehyde 3-phosphate</name>
        <dbReference type="ChEBI" id="CHEBI:59776"/>
    </ligand>
</feature>
<dbReference type="CDD" id="cd05214">
    <property type="entry name" value="GAPDH_I_N"/>
    <property type="match status" value="1"/>
</dbReference>
<name>J9D3G4_EDHAE</name>
<dbReference type="GO" id="GO:0004365">
    <property type="term" value="F:glyceraldehyde-3-phosphate dehydrogenase (NAD+) (phosphorylating) activity"/>
    <property type="evidence" value="ECO:0007669"/>
    <property type="project" value="UniProtKB-UniRule"/>
</dbReference>
<dbReference type="InterPro" id="IPR036291">
    <property type="entry name" value="NAD(P)-bd_dom_sf"/>
</dbReference>
<dbReference type="GO" id="GO:0005829">
    <property type="term" value="C:cytosol"/>
    <property type="evidence" value="ECO:0007669"/>
    <property type="project" value="TreeGrafter"/>
</dbReference>
<dbReference type="GO" id="GO:0050661">
    <property type="term" value="F:NADP binding"/>
    <property type="evidence" value="ECO:0007669"/>
    <property type="project" value="InterPro"/>
</dbReference>
<evidence type="ECO:0000256" key="6">
    <source>
        <dbReference type="ARBA" id="ARBA00023152"/>
    </source>
</evidence>
<evidence type="ECO:0000256" key="8">
    <source>
        <dbReference type="PIRSR" id="PIRSR000149-2"/>
    </source>
</evidence>
<dbReference type="GO" id="GO:0006096">
    <property type="term" value="P:glycolytic process"/>
    <property type="evidence" value="ECO:0007669"/>
    <property type="project" value="UniProtKB-UniPathway"/>
</dbReference>
<evidence type="ECO:0000256" key="5">
    <source>
        <dbReference type="ARBA" id="ARBA00023027"/>
    </source>
</evidence>
<accession>J9D3G4</accession>
<dbReference type="OrthoDB" id="1152826at2759"/>
<dbReference type="AlphaFoldDB" id="J9D3G4"/>
<evidence type="ECO:0000256" key="2">
    <source>
        <dbReference type="ARBA" id="ARBA00007406"/>
    </source>
</evidence>
<organism evidence="14 15">
    <name type="scientific">Edhazardia aedis (strain USNM 41457)</name>
    <name type="common">Microsporidian parasite</name>
    <dbReference type="NCBI Taxonomy" id="1003232"/>
    <lineage>
        <taxon>Eukaryota</taxon>
        <taxon>Fungi</taxon>
        <taxon>Fungi incertae sedis</taxon>
        <taxon>Microsporidia</taxon>
        <taxon>Edhazardia</taxon>
    </lineage>
</organism>
<dbReference type="GO" id="GO:0051287">
    <property type="term" value="F:NAD binding"/>
    <property type="evidence" value="ECO:0007669"/>
    <property type="project" value="UniProtKB-UniRule"/>
</dbReference>
<evidence type="ECO:0000256" key="9">
    <source>
        <dbReference type="PIRSR" id="PIRSR000149-3"/>
    </source>
</evidence>
<dbReference type="Pfam" id="PF00044">
    <property type="entry name" value="Gp_dh_N"/>
    <property type="match status" value="1"/>
</dbReference>
<feature type="binding site" evidence="8">
    <location>
        <position position="171"/>
    </location>
    <ligand>
        <name>D-glyceraldehyde 3-phosphate</name>
        <dbReference type="ChEBI" id="CHEBI:59776"/>
    </ligand>
</feature>